<feature type="compositionally biased region" description="Basic and acidic residues" evidence="2">
    <location>
        <begin position="235"/>
        <end position="251"/>
    </location>
</feature>
<evidence type="ECO:0000256" key="2">
    <source>
        <dbReference type="SAM" id="MobiDB-lite"/>
    </source>
</evidence>
<feature type="compositionally biased region" description="Acidic residues" evidence="2">
    <location>
        <begin position="357"/>
        <end position="370"/>
    </location>
</feature>
<dbReference type="CDD" id="cd02859">
    <property type="entry name" value="E_set_AMPKbeta_like_N"/>
    <property type="match status" value="1"/>
</dbReference>
<dbReference type="STRING" id="155417.A0A4Q4TGR4"/>
<dbReference type="AlphaFoldDB" id="A0A4Q4TGR4"/>
<evidence type="ECO:0000256" key="1">
    <source>
        <dbReference type="ARBA" id="ARBA00010926"/>
    </source>
</evidence>
<gene>
    <name evidence="3" type="ORF">DL764_004270</name>
</gene>
<feature type="compositionally biased region" description="Polar residues" evidence="2">
    <location>
        <begin position="341"/>
        <end position="354"/>
    </location>
</feature>
<sequence length="558" mass="59603">MASPQVSVKLTYHKDDTSPPVYVAGSFSDPPWQPLEMACSKDEHGQNLFFKEINASEGAEIQYKFRIGSENWVLSESAETVDDGQGNVNNIIRVPSHVSEQAPAEALEPRVAQLKASSSHDGARTPDMANTAAEVADSAALLDGEGPEAEISDEQAGDTGFRRLSQTPIEEVGQTAGEVALSAAELDGDKSAPIAGGEDSHKDPSQQGCPMFSHECVGAPNKDEAYDEAQAAPPDDDKQHELPDTQQHDYAQDPDIDPDDPTIEKFPSDSASIMAAIRRLSTSVDQDRALPQGIAPSTVMDSSRPASADGLPDDQNLAVPRPGQPPYGDQQSRAERRKKSSLTASRDSVSSLNSIAEADDERPGDDEDNGIDTADNDVTRIVEHPGRAVKSVPKGEVLASSDDDDEGIAMCTVAKKRATEGDLNGSDLVSPEPIGQPRLALSHIAEPLQSSTPVPQEDPVDLAETVNPSALAVNHARAVSPHIVVTSTEEDNKGDSAGLVDQNNLQKGNADRPISRTSMKPLQEVSTNQGWVHAFFRVLLVDWIGNFLSRLWPSKATA</sequence>
<reference evidence="3 4" key="1">
    <citation type="submission" date="2018-06" db="EMBL/GenBank/DDBJ databases">
        <title>Complete Genomes of Monosporascus.</title>
        <authorList>
            <person name="Robinson A.J."/>
            <person name="Natvig D.O."/>
        </authorList>
    </citation>
    <scope>NUCLEOTIDE SEQUENCE [LARGE SCALE GENOMIC DNA]</scope>
    <source>
        <strain evidence="3 4">CBS 110550</strain>
    </source>
</reference>
<protein>
    <submittedName>
        <fullName evidence="3">Uncharacterized protein</fullName>
    </submittedName>
</protein>
<dbReference type="InterPro" id="IPR013783">
    <property type="entry name" value="Ig-like_fold"/>
</dbReference>
<dbReference type="PANTHER" id="PTHR10343:SF84">
    <property type="entry name" value="5'-AMP-ACTIVATED PROTEIN KINASE SUBUNIT BETA-1"/>
    <property type="match status" value="1"/>
</dbReference>
<feature type="compositionally biased region" description="Basic and acidic residues" evidence="2">
    <location>
        <begin position="377"/>
        <end position="386"/>
    </location>
</feature>
<proteinExistence type="inferred from homology"/>
<feature type="region of interest" description="Disordered" evidence="2">
    <location>
        <begin position="488"/>
        <end position="515"/>
    </location>
</feature>
<feature type="region of interest" description="Disordered" evidence="2">
    <location>
        <begin position="189"/>
        <end position="403"/>
    </location>
</feature>
<dbReference type="OrthoDB" id="5350410at2759"/>
<dbReference type="PANTHER" id="PTHR10343">
    <property type="entry name" value="5'-AMP-ACTIVATED PROTEIN KINASE , BETA SUBUNIT"/>
    <property type="match status" value="1"/>
</dbReference>
<dbReference type="EMBL" id="QJNU01000200">
    <property type="protein sequence ID" value="RYP04720.1"/>
    <property type="molecule type" value="Genomic_DNA"/>
</dbReference>
<dbReference type="Proteomes" id="UP000293360">
    <property type="component" value="Unassembled WGS sequence"/>
</dbReference>
<dbReference type="Gene3D" id="2.60.40.10">
    <property type="entry name" value="Immunoglobulins"/>
    <property type="match status" value="1"/>
</dbReference>
<dbReference type="InterPro" id="IPR014756">
    <property type="entry name" value="Ig_E-set"/>
</dbReference>
<comment type="caution">
    <text evidence="3">The sequence shown here is derived from an EMBL/GenBank/DDBJ whole genome shotgun (WGS) entry which is preliminary data.</text>
</comment>
<name>A0A4Q4TGR4_9PEZI</name>
<organism evidence="3 4">
    <name type="scientific">Monosporascus ibericus</name>
    <dbReference type="NCBI Taxonomy" id="155417"/>
    <lineage>
        <taxon>Eukaryota</taxon>
        <taxon>Fungi</taxon>
        <taxon>Dikarya</taxon>
        <taxon>Ascomycota</taxon>
        <taxon>Pezizomycotina</taxon>
        <taxon>Sordariomycetes</taxon>
        <taxon>Xylariomycetidae</taxon>
        <taxon>Xylariales</taxon>
        <taxon>Xylariales incertae sedis</taxon>
        <taxon>Monosporascus</taxon>
    </lineage>
</organism>
<evidence type="ECO:0000313" key="3">
    <source>
        <dbReference type="EMBL" id="RYP04720.1"/>
    </source>
</evidence>
<evidence type="ECO:0000313" key="4">
    <source>
        <dbReference type="Proteomes" id="UP000293360"/>
    </source>
</evidence>
<dbReference type="SUPFAM" id="SSF81296">
    <property type="entry name" value="E set domains"/>
    <property type="match status" value="1"/>
</dbReference>
<dbReference type="InterPro" id="IPR050827">
    <property type="entry name" value="CRP1_MDG1_kinase"/>
</dbReference>
<keyword evidence="4" id="KW-1185">Reference proteome</keyword>
<feature type="compositionally biased region" description="Acidic residues" evidence="2">
    <location>
        <begin position="252"/>
        <end position="261"/>
    </location>
</feature>
<accession>A0A4Q4TGR4</accession>
<comment type="similarity">
    <text evidence="1">Belongs to the 5'-AMP-activated protein kinase beta subunit family.</text>
</comment>